<protein>
    <recommendedName>
        <fullName evidence="1">DUF4136 domain-containing protein</fullName>
    </recommendedName>
</protein>
<reference evidence="2 3" key="1">
    <citation type="journal article" date="2014" name="Genome Announc.">
        <title>Genome Sequence of Gammaproteobacterial Pseudohaliea rubra Type Strain DSM 19751, Isolated from Coastal Seawater of the Mediterranean Sea.</title>
        <authorList>
            <person name="Spring S."/>
            <person name="Fiebig A."/>
            <person name="Riedel T."/>
            <person name="Goker M."/>
            <person name="Klenk H.P."/>
        </authorList>
    </citation>
    <scope>NUCLEOTIDE SEQUENCE [LARGE SCALE GENOMIC DNA]</scope>
    <source>
        <strain evidence="2 3">DSM 19751</strain>
    </source>
</reference>
<accession>A0A095X2H5</accession>
<dbReference type="InterPro" id="IPR025411">
    <property type="entry name" value="DUF4136"/>
</dbReference>
<dbReference type="Gene3D" id="3.30.160.670">
    <property type="match status" value="1"/>
</dbReference>
<comment type="caution">
    <text evidence="2">The sequence shown here is derived from an EMBL/GenBank/DDBJ whole genome shotgun (WGS) entry which is preliminary data.</text>
</comment>
<keyword evidence="3" id="KW-1185">Reference proteome</keyword>
<dbReference type="AlphaFoldDB" id="A0A095X2H5"/>
<proteinExistence type="predicted"/>
<evidence type="ECO:0000259" key="1">
    <source>
        <dbReference type="Pfam" id="PF13590"/>
    </source>
</evidence>
<evidence type="ECO:0000313" key="2">
    <source>
        <dbReference type="EMBL" id="KGE05059.1"/>
    </source>
</evidence>
<feature type="domain" description="DUF4136" evidence="1">
    <location>
        <begin position="17"/>
        <end position="173"/>
    </location>
</feature>
<dbReference type="HOGENOM" id="CLU_1406630_0_0_6"/>
<dbReference type="Pfam" id="PF13590">
    <property type="entry name" value="DUF4136"/>
    <property type="match status" value="1"/>
</dbReference>
<dbReference type="eggNOG" id="ENOG5033UM0">
    <property type="taxonomic scope" value="Bacteria"/>
</dbReference>
<dbReference type="Proteomes" id="UP000029640">
    <property type="component" value="Unassembled WGS sequence"/>
</dbReference>
<organism evidence="2 3">
    <name type="scientific">Pseudohaliea rubra DSM 19751</name>
    <dbReference type="NCBI Taxonomy" id="1265313"/>
    <lineage>
        <taxon>Bacteria</taxon>
        <taxon>Pseudomonadati</taxon>
        <taxon>Pseudomonadota</taxon>
        <taxon>Gammaproteobacteria</taxon>
        <taxon>Cellvibrionales</taxon>
        <taxon>Halieaceae</taxon>
        <taxon>Pseudohaliea</taxon>
    </lineage>
</organism>
<gene>
    <name evidence="2" type="ORF">HRUBRA_00261</name>
</gene>
<evidence type="ECO:0000313" key="3">
    <source>
        <dbReference type="Proteomes" id="UP000029640"/>
    </source>
</evidence>
<sequence length="175" mass="19177">MALVACSGLDVTADGTDAFAATQYSRYAWRSEPPSQPRFSKDMTTRKSPSIRAGVEEKMSELGYQRVDKASAQFLLEYFAMPGFNDGQLVSGGSNEELYGSSVNRQIDGAALDNAYALSGPVEIGKIKLVFFDARTADVLWRVQVSMVVEDSNRIDHDKVREAMREAIAKLPPAS</sequence>
<name>A0A095X2H5_9GAMM</name>
<dbReference type="EMBL" id="AUVB01000012">
    <property type="protein sequence ID" value="KGE05059.1"/>
    <property type="molecule type" value="Genomic_DNA"/>
</dbReference>